<protein>
    <recommendedName>
        <fullName evidence="13">Calcium permeable stress-gated cation channel 1</fullName>
    </recommendedName>
</protein>
<feature type="transmembrane region" description="Helical" evidence="7">
    <location>
        <begin position="400"/>
        <end position="425"/>
    </location>
</feature>
<keyword evidence="5 7" id="KW-1133">Transmembrane helix</keyword>
<evidence type="ECO:0000313" key="11">
    <source>
        <dbReference type="EMBL" id="KRZ99441.1"/>
    </source>
</evidence>
<dbReference type="Pfam" id="PF02714">
    <property type="entry name" value="RSN1_7TM"/>
    <property type="match status" value="1"/>
</dbReference>
<comment type="similarity">
    <text evidence="2">Belongs to the CSC1 (TC 1.A.17) family.</text>
</comment>
<dbReference type="AlphaFoldDB" id="A0A0V1PTF9"/>
<sequence length="849" mass="98340">MNIDPPIDDPTALRGSQRVFKTQLVICLWIGISSFVLFCILRYRWPHIYAVRTLRKRTETIKPLPNKIFGWVVNVYRITDEEVLQFSGLDAFVFLAFFKMGIKIFSLLAVLAILVLSPIRYYYTGNFDKDNIVWSVARSFITFNFDNPTPPDLNDDFPNYLWVYPIFTYVFSIIVYTSIYEYTDKVLKTRQKYLASQNSIVDRTIRLDGIPKKLIRNNNPTILKNFIEDLGIGKVMDVKLIYDWTDLETLFEKRKVLLDKLENLYASVYGLSIDIYTQKKIPSVLPKNAIDSVVDSPKGIRMKAKINKLSNTIIELDEEIKGIQGKFDPITSTVELQNTNFKQISSAFITMDSVASAQMAAQTVLDPRVHKLIVKLAPAPKDIKWRNFKLTRYEKLLKSYVITFIVMLSCVILLFPVSSLAALINVKTITKLWPALGNFISKSKWLTTFVTGILPPLLFSLLNILLPYFYRFLSQNQGYSSNSDIELSTLLKNFFYLFVNLFLVFTFAGTFSNYWSFLSDTTKIAYQLASSLKSLSLFYVDLILLQGLAMFPVRLLQIGDVVILNVIGKIFLLKNMILKTPRDYRFYYYTPPMFDFGLQLPQHILIFIIILIYSVVSTKIVTSGLIYFILGYLVYKYQLIYTCVHPPHSTGKVWTMIFRRLMLGLILFQLFMCGTLALEGAILLALLSSPLVFITLVITWNFEIHYLPLNKFIALRAIQNPYDFDKEFDDDRLEISNSNNQNQTEDAGEADERSLLIQGRHSVDNFHELRRRRSTIDEEREQYTDYTYPYLIDPLYGPWVGFEGDYISMVEYNKTFNDIDNLENGDISIISTTEREIVLKKKLRVSEWE</sequence>
<evidence type="ECO:0000256" key="4">
    <source>
        <dbReference type="ARBA" id="ARBA00022692"/>
    </source>
</evidence>
<dbReference type="OrthoDB" id="1689567at2759"/>
<evidence type="ECO:0000256" key="6">
    <source>
        <dbReference type="ARBA" id="ARBA00023136"/>
    </source>
</evidence>
<feature type="transmembrane region" description="Helical" evidence="7">
    <location>
        <begin position="604"/>
        <end position="635"/>
    </location>
</feature>
<comment type="subcellular location">
    <subcellularLocation>
        <location evidence="1">Membrane</location>
        <topology evidence="1">Multi-pass membrane protein</topology>
    </subcellularLocation>
</comment>
<dbReference type="InterPro" id="IPR032880">
    <property type="entry name" value="CSC1/OSCA1-like_N"/>
</dbReference>
<dbReference type="PANTHER" id="PTHR13018:SF5">
    <property type="entry name" value="RE44586P"/>
    <property type="match status" value="1"/>
</dbReference>
<evidence type="ECO:0000256" key="2">
    <source>
        <dbReference type="ARBA" id="ARBA00007779"/>
    </source>
</evidence>
<feature type="domain" description="CSC1/OSCA1-like N-terminal transmembrane" evidence="9">
    <location>
        <begin position="20"/>
        <end position="181"/>
    </location>
</feature>
<dbReference type="Pfam" id="PF13967">
    <property type="entry name" value="RSN1_TM"/>
    <property type="match status" value="1"/>
</dbReference>
<feature type="transmembrane region" description="Helical" evidence="7">
    <location>
        <begin position="20"/>
        <end position="43"/>
    </location>
</feature>
<dbReference type="InterPro" id="IPR027815">
    <property type="entry name" value="CSC1/OSCA1-like_cyt"/>
</dbReference>
<dbReference type="GO" id="GO:0005227">
    <property type="term" value="F:calcium-activated cation channel activity"/>
    <property type="evidence" value="ECO:0007669"/>
    <property type="project" value="InterPro"/>
</dbReference>
<feature type="transmembrane region" description="Helical" evidence="7">
    <location>
        <begin position="535"/>
        <end position="551"/>
    </location>
</feature>
<dbReference type="GO" id="GO:0005886">
    <property type="term" value="C:plasma membrane"/>
    <property type="evidence" value="ECO:0007669"/>
    <property type="project" value="TreeGrafter"/>
</dbReference>
<dbReference type="RefSeq" id="XP_015465544.1">
    <property type="nucleotide sequence ID" value="XM_015613637.1"/>
</dbReference>
<reference evidence="11 12" key="1">
    <citation type="submission" date="2015-11" db="EMBL/GenBank/DDBJ databases">
        <title>The genome of Debaryomyces fabryi.</title>
        <authorList>
            <person name="Tafer H."/>
            <person name="Lopandic K."/>
        </authorList>
    </citation>
    <scope>NUCLEOTIDE SEQUENCE [LARGE SCALE GENOMIC DNA]</scope>
    <source>
        <strain evidence="11 12">CBS 789</strain>
    </source>
</reference>
<proteinExistence type="inferred from homology"/>
<keyword evidence="3" id="KW-0813">Transport</keyword>
<name>A0A0V1PTF9_9ASCO</name>
<organism evidence="11 12">
    <name type="scientific">Debaryomyces fabryi</name>
    <dbReference type="NCBI Taxonomy" id="58627"/>
    <lineage>
        <taxon>Eukaryota</taxon>
        <taxon>Fungi</taxon>
        <taxon>Dikarya</taxon>
        <taxon>Ascomycota</taxon>
        <taxon>Saccharomycotina</taxon>
        <taxon>Pichiomycetes</taxon>
        <taxon>Debaryomycetaceae</taxon>
        <taxon>Debaryomyces</taxon>
    </lineage>
</organism>
<evidence type="ECO:0000256" key="3">
    <source>
        <dbReference type="ARBA" id="ARBA00022448"/>
    </source>
</evidence>
<evidence type="ECO:0000259" key="9">
    <source>
        <dbReference type="Pfam" id="PF13967"/>
    </source>
</evidence>
<comment type="caution">
    <text evidence="11">The sequence shown here is derived from an EMBL/GenBank/DDBJ whole genome shotgun (WGS) entry which is preliminary data.</text>
</comment>
<dbReference type="GeneID" id="26841817"/>
<feature type="transmembrane region" description="Helical" evidence="7">
    <location>
        <begin position="656"/>
        <end position="677"/>
    </location>
</feature>
<dbReference type="InterPro" id="IPR003864">
    <property type="entry name" value="CSC1/OSCA1-like_7TM"/>
</dbReference>
<evidence type="ECO:0000313" key="12">
    <source>
        <dbReference type="Proteomes" id="UP000054251"/>
    </source>
</evidence>
<evidence type="ECO:0000259" key="10">
    <source>
        <dbReference type="Pfam" id="PF14703"/>
    </source>
</evidence>
<feature type="domain" description="CSC1/OSCA1-like cytosolic" evidence="10">
    <location>
        <begin position="202"/>
        <end position="387"/>
    </location>
</feature>
<feature type="transmembrane region" description="Helical" evidence="7">
    <location>
        <begin position="445"/>
        <end position="473"/>
    </location>
</feature>
<dbReference type="InterPro" id="IPR045122">
    <property type="entry name" value="Csc1-like"/>
</dbReference>
<gene>
    <name evidence="11" type="ORF">AC631_04808</name>
</gene>
<feature type="transmembrane region" description="Helical" evidence="7">
    <location>
        <begin position="558"/>
        <end position="578"/>
    </location>
</feature>
<feature type="transmembrane region" description="Helical" evidence="7">
    <location>
        <begin position="161"/>
        <end position="182"/>
    </location>
</feature>
<keyword evidence="6 7" id="KW-0472">Membrane</keyword>
<feature type="transmembrane region" description="Helical" evidence="7">
    <location>
        <begin position="494"/>
        <end position="515"/>
    </location>
</feature>
<keyword evidence="4 7" id="KW-0812">Transmembrane</keyword>
<feature type="transmembrane region" description="Helical" evidence="7">
    <location>
        <begin position="104"/>
        <end position="123"/>
    </location>
</feature>
<keyword evidence="12" id="KW-1185">Reference proteome</keyword>
<evidence type="ECO:0000256" key="5">
    <source>
        <dbReference type="ARBA" id="ARBA00022989"/>
    </source>
</evidence>
<feature type="transmembrane region" description="Helical" evidence="7">
    <location>
        <begin position="683"/>
        <end position="702"/>
    </location>
</feature>
<evidence type="ECO:0008006" key="13">
    <source>
        <dbReference type="Google" id="ProtNLM"/>
    </source>
</evidence>
<evidence type="ECO:0000256" key="1">
    <source>
        <dbReference type="ARBA" id="ARBA00004141"/>
    </source>
</evidence>
<dbReference type="EMBL" id="LMYN01000143">
    <property type="protein sequence ID" value="KRZ99441.1"/>
    <property type="molecule type" value="Genomic_DNA"/>
</dbReference>
<dbReference type="Proteomes" id="UP000054251">
    <property type="component" value="Unassembled WGS sequence"/>
</dbReference>
<feature type="domain" description="CSC1/OSCA1-like 7TM region" evidence="8">
    <location>
        <begin position="398"/>
        <end position="676"/>
    </location>
</feature>
<accession>A0A0V1PTF9</accession>
<dbReference type="PANTHER" id="PTHR13018">
    <property type="entry name" value="PROBABLE MEMBRANE PROTEIN DUF221-RELATED"/>
    <property type="match status" value="1"/>
</dbReference>
<evidence type="ECO:0000259" key="8">
    <source>
        <dbReference type="Pfam" id="PF02714"/>
    </source>
</evidence>
<dbReference type="Pfam" id="PF14703">
    <property type="entry name" value="PHM7_cyt"/>
    <property type="match status" value="1"/>
</dbReference>
<evidence type="ECO:0000256" key="7">
    <source>
        <dbReference type="SAM" id="Phobius"/>
    </source>
</evidence>